<reference evidence="1" key="2">
    <citation type="submission" date="2022-08" db="UniProtKB">
        <authorList>
            <consortium name="EnsemblMetazoa"/>
        </authorList>
    </citation>
    <scope>IDENTIFICATION</scope>
    <source>
        <strain evidence="1">STECLA/ALBI9_A</strain>
    </source>
</reference>
<evidence type="ECO:0000313" key="1">
    <source>
        <dbReference type="EnsemblMetazoa" id="AALB014861-PA"/>
    </source>
</evidence>
<dbReference type="VEuPathDB" id="VectorBase:AALB014861"/>
<accession>A0A182FZ38</accession>
<dbReference type="Proteomes" id="UP000069272">
    <property type="component" value="Chromosome 2R"/>
</dbReference>
<dbReference type="EnsemblMetazoa" id="AALB014861-RA">
    <property type="protein sequence ID" value="AALB014861-PA"/>
    <property type="gene ID" value="AALB014861"/>
</dbReference>
<sequence length="92" mass="10050">MLATAAMKKLSTTPGPAMLRATIPATRYIPVPQHDPTPSEVRSSVVRHFVSLGLLLLGSSSWSFRRSFVRMSLENSARPVPPPGMGMENFIL</sequence>
<protein>
    <submittedName>
        <fullName evidence="1">Uncharacterized protein</fullName>
    </submittedName>
</protein>
<organism evidence="1 2">
    <name type="scientific">Anopheles albimanus</name>
    <name type="common">New world malaria mosquito</name>
    <dbReference type="NCBI Taxonomy" id="7167"/>
    <lineage>
        <taxon>Eukaryota</taxon>
        <taxon>Metazoa</taxon>
        <taxon>Ecdysozoa</taxon>
        <taxon>Arthropoda</taxon>
        <taxon>Hexapoda</taxon>
        <taxon>Insecta</taxon>
        <taxon>Pterygota</taxon>
        <taxon>Neoptera</taxon>
        <taxon>Endopterygota</taxon>
        <taxon>Diptera</taxon>
        <taxon>Nematocera</taxon>
        <taxon>Culicoidea</taxon>
        <taxon>Culicidae</taxon>
        <taxon>Anophelinae</taxon>
        <taxon>Anopheles</taxon>
    </lineage>
</organism>
<keyword evidence="2" id="KW-1185">Reference proteome</keyword>
<proteinExistence type="predicted"/>
<reference evidence="1 2" key="1">
    <citation type="journal article" date="2017" name="G3 (Bethesda)">
        <title>The Physical Genome Mapping of Anopheles albimanus Corrected Scaffold Misassemblies and Identified Interarm Rearrangements in Genus Anopheles.</title>
        <authorList>
            <person name="Artemov G.N."/>
            <person name="Peery A.N."/>
            <person name="Jiang X."/>
            <person name="Tu Z."/>
            <person name="Stegniy V.N."/>
            <person name="Sharakhova M.V."/>
            <person name="Sharakhov I.V."/>
        </authorList>
    </citation>
    <scope>NUCLEOTIDE SEQUENCE [LARGE SCALE GENOMIC DNA]</scope>
    <source>
        <strain evidence="1 2">ALBI9_A</strain>
    </source>
</reference>
<name>A0A182FZ38_ANOAL</name>
<dbReference type="AlphaFoldDB" id="A0A182FZ38"/>
<evidence type="ECO:0000313" key="2">
    <source>
        <dbReference type="Proteomes" id="UP000069272"/>
    </source>
</evidence>